<evidence type="ECO:0000256" key="1">
    <source>
        <dbReference type="SAM" id="Phobius"/>
    </source>
</evidence>
<keyword evidence="1" id="KW-1133">Transmembrane helix</keyword>
<dbReference type="Proteomes" id="UP000324800">
    <property type="component" value="Unassembled WGS sequence"/>
</dbReference>
<proteinExistence type="predicted"/>
<dbReference type="EMBL" id="SNRW01043793">
    <property type="protein sequence ID" value="KAA6326672.1"/>
    <property type="molecule type" value="Genomic_DNA"/>
</dbReference>
<reference evidence="2 3" key="1">
    <citation type="submission" date="2019-03" db="EMBL/GenBank/DDBJ databases">
        <title>Single cell metagenomics reveals metabolic interactions within the superorganism composed of flagellate Streblomastix strix and complex community of Bacteroidetes bacteria on its surface.</title>
        <authorList>
            <person name="Treitli S.C."/>
            <person name="Kolisko M."/>
            <person name="Husnik F."/>
            <person name="Keeling P."/>
            <person name="Hampl V."/>
        </authorList>
    </citation>
    <scope>NUCLEOTIDE SEQUENCE [LARGE SCALE GENOMIC DNA]</scope>
    <source>
        <strain evidence="2">ST1C</strain>
    </source>
</reference>
<sequence>LSAKSQWDQPKGLIQVTQNEVGETLLLKVGKSLLCFICMLIIICTTCVLPLLLHSRLLLLCVASKLSLQHPSLLCNVFAASEWMLQAFIAYAGAPKLITLVIEADLNSVIRSFAETPTAAKTYLISLEQYSGVAVRPFATFHQTILPLSLLDSQQFHHRLNHQTGHKLSSSD</sequence>
<accession>A0A5J4QYM0</accession>
<name>A0A5J4QYM0_9EUKA</name>
<evidence type="ECO:0000313" key="3">
    <source>
        <dbReference type="Proteomes" id="UP000324800"/>
    </source>
</evidence>
<feature type="transmembrane region" description="Helical" evidence="1">
    <location>
        <begin position="33"/>
        <end position="53"/>
    </location>
</feature>
<keyword evidence="1" id="KW-0812">Transmembrane</keyword>
<organism evidence="2 3">
    <name type="scientific">Streblomastix strix</name>
    <dbReference type="NCBI Taxonomy" id="222440"/>
    <lineage>
        <taxon>Eukaryota</taxon>
        <taxon>Metamonada</taxon>
        <taxon>Preaxostyla</taxon>
        <taxon>Oxymonadida</taxon>
        <taxon>Streblomastigidae</taxon>
        <taxon>Streblomastix</taxon>
    </lineage>
</organism>
<evidence type="ECO:0000313" key="2">
    <source>
        <dbReference type="EMBL" id="KAA6326672.1"/>
    </source>
</evidence>
<feature type="non-terminal residue" evidence="2">
    <location>
        <position position="1"/>
    </location>
</feature>
<keyword evidence="1" id="KW-0472">Membrane</keyword>
<protein>
    <submittedName>
        <fullName evidence="2">Uncharacterized protein</fullName>
    </submittedName>
</protein>
<gene>
    <name evidence="2" type="ORF">EZS28_053919</name>
</gene>
<comment type="caution">
    <text evidence="2">The sequence shown here is derived from an EMBL/GenBank/DDBJ whole genome shotgun (WGS) entry which is preliminary data.</text>
</comment>
<dbReference type="AlphaFoldDB" id="A0A5J4QYM0"/>